<accession>A0A835CNE3</accession>
<dbReference type="Gene3D" id="3.80.10.10">
    <property type="entry name" value="Ribonuclease Inhibitor"/>
    <property type="match status" value="1"/>
</dbReference>
<proteinExistence type="predicted"/>
<protein>
    <submittedName>
        <fullName evidence="1">Uncharacterized protein</fullName>
    </submittedName>
</protein>
<comment type="caution">
    <text evidence="1">The sequence shown here is derived from an EMBL/GenBank/DDBJ whole genome shotgun (WGS) entry which is preliminary data.</text>
</comment>
<dbReference type="OrthoDB" id="10257471at2759"/>
<dbReference type="EMBL" id="JACMRX010000004">
    <property type="protein sequence ID" value="KAF7990734.1"/>
    <property type="molecule type" value="Genomic_DNA"/>
</dbReference>
<keyword evidence="2" id="KW-1185">Reference proteome</keyword>
<name>A0A835CNE3_APHGI</name>
<dbReference type="SMART" id="SM00367">
    <property type="entry name" value="LRR_CC"/>
    <property type="match status" value="3"/>
</dbReference>
<reference evidence="1 2" key="1">
    <citation type="submission" date="2020-08" db="EMBL/GenBank/DDBJ databases">
        <title>Aphidius gifuensis genome sequencing and assembly.</title>
        <authorList>
            <person name="Du Z."/>
        </authorList>
    </citation>
    <scope>NUCLEOTIDE SEQUENCE [LARGE SCALE GENOMIC DNA]</scope>
    <source>
        <strain evidence="1">YNYX2018</strain>
        <tissue evidence="1">Adults</tissue>
    </source>
</reference>
<dbReference type="Proteomes" id="UP000639338">
    <property type="component" value="Unassembled WGS sequence"/>
</dbReference>
<dbReference type="GO" id="GO:0031146">
    <property type="term" value="P:SCF-dependent proteasomal ubiquitin-dependent protein catabolic process"/>
    <property type="evidence" value="ECO:0007669"/>
    <property type="project" value="TreeGrafter"/>
</dbReference>
<organism evidence="1 2">
    <name type="scientific">Aphidius gifuensis</name>
    <name type="common">Parasitoid wasp</name>
    <dbReference type="NCBI Taxonomy" id="684658"/>
    <lineage>
        <taxon>Eukaryota</taxon>
        <taxon>Metazoa</taxon>
        <taxon>Ecdysozoa</taxon>
        <taxon>Arthropoda</taxon>
        <taxon>Hexapoda</taxon>
        <taxon>Insecta</taxon>
        <taxon>Pterygota</taxon>
        <taxon>Neoptera</taxon>
        <taxon>Endopterygota</taxon>
        <taxon>Hymenoptera</taxon>
        <taxon>Apocrita</taxon>
        <taxon>Ichneumonoidea</taxon>
        <taxon>Braconidae</taxon>
        <taxon>Aphidiinae</taxon>
        <taxon>Aphidius</taxon>
    </lineage>
</organism>
<evidence type="ECO:0000313" key="2">
    <source>
        <dbReference type="Proteomes" id="UP000639338"/>
    </source>
</evidence>
<sequence>MERVCKTWKTASKLTWHNVNTFTKFKKIITTHKRKNYPMKPVVQKLLSRCGHKFIKLSLSNDTVTKYMSIISKYCINVTKLSIDILNYDEEIFKNAFLRMKKLKYLIVKFNYCSDVYKHEDVDILDSLSIEIEEIKMIVPTQDFLLLSTKFSSMLNKFKALRCLSIVQCLVDAPVIAVLSQIKTLAYLDLSHCDLPPNQVLISNLINLEHLDLCSMERELEEELIIQIAKKCSKLKYLDISDNKNLTKNTLIKLEKLKRLQVLHVNQCENVDDEFISKFKFLKKLECIKCNKLTDAGVNKLLRISRHLRILRIGENAITIRTPSN</sequence>
<dbReference type="InterPro" id="IPR006553">
    <property type="entry name" value="Leu-rich_rpt_Cys-con_subtyp"/>
</dbReference>
<dbReference type="GO" id="GO:0019005">
    <property type="term" value="C:SCF ubiquitin ligase complex"/>
    <property type="evidence" value="ECO:0007669"/>
    <property type="project" value="TreeGrafter"/>
</dbReference>
<evidence type="ECO:0000313" key="1">
    <source>
        <dbReference type="EMBL" id="KAF7990734.1"/>
    </source>
</evidence>
<gene>
    <name evidence="1" type="ORF">HCN44_000539</name>
</gene>
<dbReference type="InterPro" id="IPR032675">
    <property type="entry name" value="LRR_dom_sf"/>
</dbReference>
<dbReference type="SUPFAM" id="SSF52047">
    <property type="entry name" value="RNI-like"/>
    <property type="match status" value="1"/>
</dbReference>
<dbReference type="PANTHER" id="PTHR13318">
    <property type="entry name" value="PARTNER OF PAIRED, ISOFORM B-RELATED"/>
    <property type="match status" value="1"/>
</dbReference>
<dbReference type="AlphaFoldDB" id="A0A835CNE3"/>